<proteinExistence type="predicted"/>
<dbReference type="AlphaFoldDB" id="A0A6A5T8U3"/>
<evidence type="ECO:0000313" key="2">
    <source>
        <dbReference type="EMBL" id="KAF1948574.1"/>
    </source>
</evidence>
<evidence type="ECO:0000313" key="3">
    <source>
        <dbReference type="Proteomes" id="UP000800035"/>
    </source>
</evidence>
<keyword evidence="1" id="KW-0472">Membrane</keyword>
<name>A0A6A5T8U3_9PLEO</name>
<protein>
    <submittedName>
        <fullName evidence="2">Uncharacterized protein</fullName>
    </submittedName>
</protein>
<accession>A0A6A5T8U3</accession>
<keyword evidence="3" id="KW-1185">Reference proteome</keyword>
<dbReference type="OrthoDB" id="5408102at2759"/>
<keyword evidence="1" id="KW-0812">Transmembrane</keyword>
<dbReference type="EMBL" id="ML977054">
    <property type="protein sequence ID" value="KAF1948574.1"/>
    <property type="molecule type" value="Genomic_DNA"/>
</dbReference>
<sequence length="584" mass="65251">MRPVTPRISLPTRRALPSTKSHLRDSPCPRRFSHKPPRLLLVSHRTSPRPQLPFLYPSGAYFSNAQLSRLFSISANQKKFIKETARETVRWTIIIWIVTTSFTISSYGILSERQERAFPSPHEWSAITRFRFRRGKWWQVPENNEEEGFPNWARVYDELERTLRRLENPNKDGAGLVEQEEGGLLVPGVGKAGYDLTAKSEEWRQGYYEVLMGMATAAERLEGWVTTKSRRNVWAPELVLSPTNPRPKATLPGMPVLPPEEERIPASDVPETFYLKIITSKGFTTSQRLHAALGYADWLAFKKLPDSADEMYHWALDIAISGLSTPNPSSIIDPKTGILSATAPADSITPNLVFAATNLGTFHASQGNATLALPILISLLRARLSAPAAPPTPAPPPTDSSLLGTILSLLSEPEYPPLPPTGDEPLLRRQEDRCEEAALKTYIGEILFATSTSSSSSSSQRAQGLSWVREAVSTAKLAQSLPVISATSALRKKCEQCEEVGLEAWGKIMTYLAAEAREKRDAAKQGGIKGLVWKVWGTRGLEDKVEESEDEEEGVVMRLNKLRGRMLREEYEELDRRYARTFVF</sequence>
<reference evidence="2" key="1">
    <citation type="journal article" date="2020" name="Stud. Mycol.">
        <title>101 Dothideomycetes genomes: a test case for predicting lifestyles and emergence of pathogens.</title>
        <authorList>
            <person name="Haridas S."/>
            <person name="Albert R."/>
            <person name="Binder M."/>
            <person name="Bloem J."/>
            <person name="Labutti K."/>
            <person name="Salamov A."/>
            <person name="Andreopoulos B."/>
            <person name="Baker S."/>
            <person name="Barry K."/>
            <person name="Bills G."/>
            <person name="Bluhm B."/>
            <person name="Cannon C."/>
            <person name="Castanera R."/>
            <person name="Culley D."/>
            <person name="Daum C."/>
            <person name="Ezra D."/>
            <person name="Gonzalez J."/>
            <person name="Henrissat B."/>
            <person name="Kuo A."/>
            <person name="Liang C."/>
            <person name="Lipzen A."/>
            <person name="Lutzoni F."/>
            <person name="Magnuson J."/>
            <person name="Mondo S."/>
            <person name="Nolan M."/>
            <person name="Ohm R."/>
            <person name="Pangilinan J."/>
            <person name="Park H.-J."/>
            <person name="Ramirez L."/>
            <person name="Alfaro M."/>
            <person name="Sun H."/>
            <person name="Tritt A."/>
            <person name="Yoshinaga Y."/>
            <person name="Zwiers L.-H."/>
            <person name="Turgeon B."/>
            <person name="Goodwin S."/>
            <person name="Spatafora J."/>
            <person name="Crous P."/>
            <person name="Grigoriev I."/>
        </authorList>
    </citation>
    <scope>NUCLEOTIDE SEQUENCE</scope>
    <source>
        <strain evidence="2">CBS 675.92</strain>
    </source>
</reference>
<feature type="transmembrane region" description="Helical" evidence="1">
    <location>
        <begin position="88"/>
        <end position="110"/>
    </location>
</feature>
<evidence type="ECO:0000256" key="1">
    <source>
        <dbReference type="SAM" id="Phobius"/>
    </source>
</evidence>
<dbReference type="Proteomes" id="UP000800035">
    <property type="component" value="Unassembled WGS sequence"/>
</dbReference>
<gene>
    <name evidence="2" type="ORF">CC80DRAFT_485987</name>
</gene>
<keyword evidence="1" id="KW-1133">Transmembrane helix</keyword>
<organism evidence="2 3">
    <name type="scientific">Byssothecium circinans</name>
    <dbReference type="NCBI Taxonomy" id="147558"/>
    <lineage>
        <taxon>Eukaryota</taxon>
        <taxon>Fungi</taxon>
        <taxon>Dikarya</taxon>
        <taxon>Ascomycota</taxon>
        <taxon>Pezizomycotina</taxon>
        <taxon>Dothideomycetes</taxon>
        <taxon>Pleosporomycetidae</taxon>
        <taxon>Pleosporales</taxon>
        <taxon>Massarineae</taxon>
        <taxon>Massarinaceae</taxon>
        <taxon>Byssothecium</taxon>
    </lineage>
</organism>